<dbReference type="OrthoDB" id="3261813at2759"/>
<evidence type="ECO:0000256" key="1">
    <source>
        <dbReference type="ARBA" id="ARBA00022737"/>
    </source>
</evidence>
<protein>
    <recommendedName>
        <fullName evidence="2">Nephrocystin 3-like N-terminal domain-containing protein</fullName>
    </recommendedName>
</protein>
<organism evidence="3 4">
    <name type="scientific">Candolleomyces eurysporus</name>
    <dbReference type="NCBI Taxonomy" id="2828524"/>
    <lineage>
        <taxon>Eukaryota</taxon>
        <taxon>Fungi</taxon>
        <taxon>Dikarya</taxon>
        <taxon>Basidiomycota</taxon>
        <taxon>Agaricomycotina</taxon>
        <taxon>Agaricomycetes</taxon>
        <taxon>Agaricomycetidae</taxon>
        <taxon>Agaricales</taxon>
        <taxon>Agaricineae</taxon>
        <taxon>Psathyrellaceae</taxon>
        <taxon>Candolleomyces</taxon>
    </lineage>
</organism>
<dbReference type="Gene3D" id="3.40.50.300">
    <property type="entry name" value="P-loop containing nucleotide triphosphate hydrolases"/>
    <property type="match status" value="1"/>
</dbReference>
<reference evidence="3" key="1">
    <citation type="submission" date="2022-06" db="EMBL/GenBank/DDBJ databases">
        <title>Genome Sequence of Candolleomyces eurysporus.</title>
        <authorList>
            <person name="Buettner E."/>
        </authorList>
    </citation>
    <scope>NUCLEOTIDE SEQUENCE</scope>
    <source>
        <strain evidence="3">VTCC 930004</strain>
    </source>
</reference>
<dbReference type="InterPro" id="IPR011990">
    <property type="entry name" value="TPR-like_helical_dom_sf"/>
</dbReference>
<dbReference type="Pfam" id="PF24883">
    <property type="entry name" value="NPHP3_N"/>
    <property type="match status" value="1"/>
</dbReference>
<dbReference type="SUPFAM" id="SSF52540">
    <property type="entry name" value="P-loop containing nucleoside triphosphate hydrolases"/>
    <property type="match status" value="1"/>
</dbReference>
<dbReference type="EMBL" id="JANBPK010000851">
    <property type="protein sequence ID" value="KAJ2930040.1"/>
    <property type="molecule type" value="Genomic_DNA"/>
</dbReference>
<dbReference type="PANTHER" id="PTHR10039:SF15">
    <property type="entry name" value="NACHT DOMAIN-CONTAINING PROTEIN"/>
    <property type="match status" value="1"/>
</dbReference>
<dbReference type="PANTHER" id="PTHR10039">
    <property type="entry name" value="AMELOGENIN"/>
    <property type="match status" value="1"/>
</dbReference>
<gene>
    <name evidence="3" type="ORF">H1R20_g7049</name>
</gene>
<evidence type="ECO:0000313" key="3">
    <source>
        <dbReference type="EMBL" id="KAJ2930040.1"/>
    </source>
</evidence>
<feature type="non-terminal residue" evidence="3">
    <location>
        <position position="1"/>
    </location>
</feature>
<evidence type="ECO:0000259" key="2">
    <source>
        <dbReference type="Pfam" id="PF24883"/>
    </source>
</evidence>
<accession>A0A9W8JFU1</accession>
<keyword evidence="1" id="KW-0677">Repeat</keyword>
<keyword evidence="4" id="KW-1185">Reference proteome</keyword>
<dbReference type="AlphaFoldDB" id="A0A9W8JFU1"/>
<comment type="caution">
    <text evidence="3">The sequence shown here is derived from an EMBL/GenBank/DDBJ whole genome shotgun (WGS) entry which is preliminary data.</text>
</comment>
<dbReference type="Proteomes" id="UP001140091">
    <property type="component" value="Unassembled WGS sequence"/>
</dbReference>
<dbReference type="Gene3D" id="1.25.40.10">
    <property type="entry name" value="Tetratricopeptide repeat domain"/>
    <property type="match status" value="3"/>
</dbReference>
<dbReference type="SUPFAM" id="SSF48452">
    <property type="entry name" value="TPR-like"/>
    <property type="match status" value="1"/>
</dbReference>
<dbReference type="InterPro" id="IPR056884">
    <property type="entry name" value="NPHP3-like_N"/>
</dbReference>
<dbReference type="InterPro" id="IPR027417">
    <property type="entry name" value="P-loop_NTPase"/>
</dbReference>
<name>A0A9W8JFU1_9AGAR</name>
<proteinExistence type="predicted"/>
<evidence type="ECO:0000313" key="4">
    <source>
        <dbReference type="Proteomes" id="UP001140091"/>
    </source>
</evidence>
<sequence>MVGIYHYNIGRLVTLPKHPDTSGKAVEYLADSRKPDVEKSWMWILSSTGLILCFYGPAGIGKSTLAGHLSEELRSVGRLAASISMSAFPTDTPGPETIIKMLAHELGNIHPRAIPKIVEAMYRCHGTSLETHIEGYIVEPLRLLGHPYPLIIILDAIDEWRDHPAFIKALAPLNSKSAFVKFIITSRLNPHTSHLPGIDQISAHTYPLLPVSKKVMKNYFKKHLETVPWVDGRKANGGDVIKLAELSAGLPVWASTVISMLSQQFSESPPHEILAGILASQWHVGANERLVGLYSNALTRLFPSPDAQTYFRRYFGITLVLRESLPLSDFSTLTGMPPHLVSKIQRSLSALQTRSPPEGSERMVHPATTLFHLSFLEYVQATTTENLFAISPFDSHSTLGLTYLKQISSLPSASAYLGPSLTLRDVQRCAVKYWPLHVSRGTRRSGVGWLETPHCLTLQTLSTDAQQWWATLFLKILLPERYRSREESQVHRDLKAMEGKMTSILNWLACRLGEADEDHWDFQVACLEVAVRIDSGRGEIWSELGRLYGKKGRTTGSLKMHEEAVLAFRSALELQQDSQAGLLDKLGDALVSCYIQHGNTTVLNEAILHHRNALALRPVPHPDRHMSLNCLASSLREYHQRHGGINALKQSISLFREALALRPAPHPDRHRTLRGLGVSLWNLFEHSGDISVLNEGISHLREALALQPASNPDRDGPLNTLAVVLLTLVNEVDGGIKILKEAVSHLRAALALKLPTCPARPMVLHNLGIALCKLHDYTGNTDALNESVSHLREALALWPKHHPYRFGSLGLLGRARWLVYCSDGNIDALNEGISLLREALGLLPASHRHRCIQLNTLGRALVSSYEHDGDIGSLNEGISHLREALELCPSSHVYRRPFYRDLYNSLRLQFEKIGEIGVLNEAIVICRESLAFRPSGSRRRVGYALERLLVLLRKRFEVTGDERDREEIQVLQQDCRRIGIQGGAQEMKNGR</sequence>
<feature type="domain" description="Nephrocystin 3-like N-terminal" evidence="2">
    <location>
        <begin position="42"/>
        <end position="187"/>
    </location>
</feature>